<protein>
    <recommendedName>
        <fullName evidence="7">RDD domain-containing protein</fullName>
    </recommendedName>
</protein>
<keyword evidence="4 6" id="KW-1133">Transmembrane helix</keyword>
<dbReference type="InterPro" id="IPR010432">
    <property type="entry name" value="RDD"/>
</dbReference>
<accession>A0ABP7XBR6</accession>
<evidence type="ECO:0000256" key="5">
    <source>
        <dbReference type="ARBA" id="ARBA00023136"/>
    </source>
</evidence>
<keyword evidence="5 6" id="KW-0472">Membrane</keyword>
<dbReference type="InterPro" id="IPR051791">
    <property type="entry name" value="Pra-immunoreactive"/>
</dbReference>
<organism evidence="8 9">
    <name type="scientific">Nocardioides fonticola</name>
    <dbReference type="NCBI Taxonomy" id="450363"/>
    <lineage>
        <taxon>Bacteria</taxon>
        <taxon>Bacillati</taxon>
        <taxon>Actinomycetota</taxon>
        <taxon>Actinomycetes</taxon>
        <taxon>Propionibacteriales</taxon>
        <taxon>Nocardioidaceae</taxon>
        <taxon>Nocardioides</taxon>
    </lineage>
</organism>
<feature type="transmembrane region" description="Helical" evidence="6">
    <location>
        <begin position="300"/>
        <end position="323"/>
    </location>
</feature>
<dbReference type="EMBL" id="BAAAZH010000003">
    <property type="protein sequence ID" value="GAA4110379.1"/>
    <property type="molecule type" value="Genomic_DNA"/>
</dbReference>
<keyword evidence="2" id="KW-1003">Cell membrane</keyword>
<keyword evidence="3 6" id="KW-0812">Transmembrane</keyword>
<feature type="domain" description="RDD" evidence="7">
    <location>
        <begin position="206"/>
        <end position="335"/>
    </location>
</feature>
<reference evidence="9" key="1">
    <citation type="journal article" date="2019" name="Int. J. Syst. Evol. Microbiol.">
        <title>The Global Catalogue of Microorganisms (GCM) 10K type strain sequencing project: providing services to taxonomists for standard genome sequencing and annotation.</title>
        <authorList>
            <consortium name="The Broad Institute Genomics Platform"/>
            <consortium name="The Broad Institute Genome Sequencing Center for Infectious Disease"/>
            <person name="Wu L."/>
            <person name="Ma J."/>
        </authorList>
    </citation>
    <scope>NUCLEOTIDE SEQUENCE [LARGE SCALE GENOMIC DNA]</scope>
    <source>
        <strain evidence="9">JCM 16703</strain>
    </source>
</reference>
<dbReference type="PANTHER" id="PTHR36115">
    <property type="entry name" value="PROLINE-RICH ANTIGEN HOMOLOG-RELATED"/>
    <property type="match status" value="1"/>
</dbReference>
<evidence type="ECO:0000313" key="8">
    <source>
        <dbReference type="EMBL" id="GAA4110379.1"/>
    </source>
</evidence>
<feature type="transmembrane region" description="Helical" evidence="6">
    <location>
        <begin position="213"/>
        <end position="234"/>
    </location>
</feature>
<evidence type="ECO:0000256" key="1">
    <source>
        <dbReference type="ARBA" id="ARBA00004651"/>
    </source>
</evidence>
<comment type="caution">
    <text evidence="8">The sequence shown here is derived from an EMBL/GenBank/DDBJ whole genome shotgun (WGS) entry which is preliminary data.</text>
</comment>
<evidence type="ECO:0000256" key="4">
    <source>
        <dbReference type="ARBA" id="ARBA00022989"/>
    </source>
</evidence>
<evidence type="ECO:0000256" key="6">
    <source>
        <dbReference type="SAM" id="Phobius"/>
    </source>
</evidence>
<comment type="subcellular location">
    <subcellularLocation>
        <location evidence="1">Cell membrane</location>
        <topology evidence="1">Multi-pass membrane protein</topology>
    </subcellularLocation>
</comment>
<evidence type="ECO:0000259" key="7">
    <source>
        <dbReference type="Pfam" id="PF06271"/>
    </source>
</evidence>
<dbReference type="Proteomes" id="UP001501495">
    <property type="component" value="Unassembled WGS sequence"/>
</dbReference>
<name>A0ABP7XBR6_9ACTN</name>
<sequence>MERILRLSYARAVSDAPDETAGQPGGRSLLGRMAGSVTGRLVDAVDDVVLDNVDLDAVLERIDVDRLLDRIDVNRVLDRVDTTRLLDRVDVDRLLDQVDVDRLLARVDVEAFLAGVDLEAIVRRSGVPDIVAESTGRVAGSALDVARRQLVGLDVLVDKVVDRGVDQIFTRVLRRPPMPRRNGPPLLEVDGPVETDGPRRNVTGHYAGTLSRAAAVALDITAVITSYTIGYAGLDKLTQALLNRQLSGDYAAPFAATVLVLWGFFYVFGSLAIAGRTLGKTVVGLRVTDRTGRTLGVGQAAVRTLALPFSVLTLGAGFAIAIVQRDNRALHDLIARTSVVYDWGERSVQLPGPLSDFIARSEARLDAGRKPLA</sequence>
<feature type="transmembrane region" description="Helical" evidence="6">
    <location>
        <begin position="254"/>
        <end position="279"/>
    </location>
</feature>
<proteinExistence type="predicted"/>
<evidence type="ECO:0000256" key="3">
    <source>
        <dbReference type="ARBA" id="ARBA00022692"/>
    </source>
</evidence>
<evidence type="ECO:0000256" key="2">
    <source>
        <dbReference type="ARBA" id="ARBA00022475"/>
    </source>
</evidence>
<keyword evidence="9" id="KW-1185">Reference proteome</keyword>
<gene>
    <name evidence="8" type="ORF">GCM10022215_05490</name>
</gene>
<dbReference type="Pfam" id="PF06271">
    <property type="entry name" value="RDD"/>
    <property type="match status" value="1"/>
</dbReference>
<evidence type="ECO:0000313" key="9">
    <source>
        <dbReference type="Proteomes" id="UP001501495"/>
    </source>
</evidence>